<accession>A0A2X2JTA3</accession>
<keyword evidence="1" id="KW-0378">Hydrolase</keyword>
<dbReference type="Proteomes" id="UP000249913">
    <property type="component" value="Unassembled WGS sequence"/>
</dbReference>
<dbReference type="EC" id="3.4.11.1" evidence="1"/>
<evidence type="ECO:0000313" key="2">
    <source>
        <dbReference type="Proteomes" id="UP000249913"/>
    </source>
</evidence>
<keyword evidence="1" id="KW-0031">Aminopeptidase</keyword>
<evidence type="ECO:0000313" key="1">
    <source>
        <dbReference type="EMBL" id="SPZ97234.1"/>
    </source>
</evidence>
<proteinExistence type="predicted"/>
<protein>
    <submittedName>
        <fullName evidence="1">Cytosol aminopeptidase</fullName>
        <ecNumber evidence="1">3.4.11.1</ecNumber>
    </submittedName>
</protein>
<sequence>MNFKLNNTISNEINTLIIGIPEHFKSVRAH</sequence>
<gene>
    <name evidence="1" type="ORF">NCTC7878_00626</name>
</gene>
<reference evidence="1 2" key="1">
    <citation type="submission" date="2018-06" db="EMBL/GenBank/DDBJ databases">
        <authorList>
            <consortium name="Pathogen Informatics"/>
            <person name="Doyle S."/>
        </authorList>
    </citation>
    <scope>NUCLEOTIDE SEQUENCE [LARGE SCALE GENOMIC DNA]</scope>
    <source>
        <strain evidence="1 2">NCTC7878</strain>
    </source>
</reference>
<dbReference type="EMBL" id="UAUX01000004">
    <property type="protein sequence ID" value="SPZ97234.1"/>
    <property type="molecule type" value="Genomic_DNA"/>
</dbReference>
<dbReference type="AlphaFoldDB" id="A0A2X2JTA3"/>
<keyword evidence="1" id="KW-0645">Protease</keyword>
<organism evidence="1 2">
    <name type="scientific">Staphylococcus aureus</name>
    <dbReference type="NCBI Taxonomy" id="1280"/>
    <lineage>
        <taxon>Bacteria</taxon>
        <taxon>Bacillati</taxon>
        <taxon>Bacillota</taxon>
        <taxon>Bacilli</taxon>
        <taxon>Bacillales</taxon>
        <taxon>Staphylococcaceae</taxon>
        <taxon>Staphylococcus</taxon>
    </lineage>
</organism>
<name>A0A2X2JTA3_STAAU</name>
<dbReference type="GO" id="GO:0004177">
    <property type="term" value="F:aminopeptidase activity"/>
    <property type="evidence" value="ECO:0007669"/>
    <property type="project" value="UniProtKB-KW"/>
</dbReference>